<dbReference type="InterPro" id="IPR036812">
    <property type="entry name" value="NAD(P)_OxRdtase_dom_sf"/>
</dbReference>
<feature type="domain" description="NADP-dependent oxidoreductase" evidence="2">
    <location>
        <begin position="70"/>
        <end position="360"/>
    </location>
</feature>
<organism evidence="3 4">
    <name type="scientific">Cellvibrio polysaccharolyticus</name>
    <dbReference type="NCBI Taxonomy" id="2082724"/>
    <lineage>
        <taxon>Bacteria</taxon>
        <taxon>Pseudomonadati</taxon>
        <taxon>Pseudomonadota</taxon>
        <taxon>Gammaproteobacteria</taxon>
        <taxon>Cellvibrionales</taxon>
        <taxon>Cellvibrionaceae</taxon>
        <taxon>Cellvibrio</taxon>
    </lineage>
</organism>
<dbReference type="PANTHER" id="PTHR43625:SF77">
    <property type="entry name" value="ALDO-KETO REDUCTASE"/>
    <property type="match status" value="1"/>
</dbReference>
<dbReference type="SUPFAM" id="SSF51430">
    <property type="entry name" value="NAD(P)-linked oxidoreductase"/>
    <property type="match status" value="1"/>
</dbReference>
<dbReference type="Gene3D" id="3.20.20.100">
    <property type="entry name" value="NADP-dependent oxidoreductase domain"/>
    <property type="match status" value="1"/>
</dbReference>
<dbReference type="GO" id="GO:0016491">
    <property type="term" value="F:oxidoreductase activity"/>
    <property type="evidence" value="ECO:0007669"/>
    <property type="project" value="UniProtKB-KW"/>
</dbReference>
<evidence type="ECO:0000313" key="4">
    <source>
        <dbReference type="Proteomes" id="UP000652567"/>
    </source>
</evidence>
<accession>A0A928YTZ9</accession>
<evidence type="ECO:0000313" key="3">
    <source>
        <dbReference type="EMBL" id="MBE8717524.1"/>
    </source>
</evidence>
<name>A0A928YTZ9_9GAMM</name>
<dbReference type="InterPro" id="IPR006311">
    <property type="entry name" value="TAT_signal"/>
</dbReference>
<sequence length="381" mass="42138">MNNEAQRPASIKEDADTNRRKFLINTGMFSAALAAAPAALALPQSEASGRGAVPQAVNKRRLGALEVSAIGLGCMSMTSESYNPPRAKAEMIPVIRQAVERGVTFFDTAEVYGPFSNEEYVGEALAPVRNQVVIASKFGFQFEQNTSTGRNSRPAHLRKAVEGMLKRLKTDRIDLLYLHRIDPEVPVEEVAEVARQFIQEGKALHFGLSETSPDTLRRAHAIQPVAALQSEYSILQRTPENQILATCEELGIGFVPWGPVCRGFLADKFDEWSRFSEESRLSQVPYFTADALQKNMALLNLVRHWSDRKGVTPAQFSLAWLLAQKPWIVPIPGTTKTHHMNENLGALEVTFSSAELKEFRTAFSAIELEGVRSPESALTDL</sequence>
<dbReference type="InterPro" id="IPR050791">
    <property type="entry name" value="Aldo-Keto_reductase"/>
</dbReference>
<dbReference type="Proteomes" id="UP000652567">
    <property type="component" value="Unassembled WGS sequence"/>
</dbReference>
<comment type="caution">
    <text evidence="3">The sequence shown here is derived from an EMBL/GenBank/DDBJ whole genome shotgun (WGS) entry which is preliminary data.</text>
</comment>
<dbReference type="AlphaFoldDB" id="A0A928YTZ9"/>
<dbReference type="PROSITE" id="PS51318">
    <property type="entry name" value="TAT"/>
    <property type="match status" value="1"/>
</dbReference>
<evidence type="ECO:0000256" key="1">
    <source>
        <dbReference type="ARBA" id="ARBA00023002"/>
    </source>
</evidence>
<evidence type="ECO:0000259" key="2">
    <source>
        <dbReference type="Pfam" id="PF00248"/>
    </source>
</evidence>
<dbReference type="EMBL" id="PRDL01000001">
    <property type="protein sequence ID" value="MBE8717524.1"/>
    <property type="molecule type" value="Genomic_DNA"/>
</dbReference>
<dbReference type="InterPro" id="IPR023210">
    <property type="entry name" value="NADP_OxRdtase_dom"/>
</dbReference>
<dbReference type="GO" id="GO:0005737">
    <property type="term" value="C:cytoplasm"/>
    <property type="evidence" value="ECO:0007669"/>
    <property type="project" value="TreeGrafter"/>
</dbReference>
<keyword evidence="4" id="KW-1185">Reference proteome</keyword>
<reference evidence="3" key="1">
    <citation type="submission" date="2018-07" db="EMBL/GenBank/DDBJ databases">
        <title>Genome assembly of strain Ka43.</title>
        <authorList>
            <person name="Kukolya J."/>
            <person name="Nagy I."/>
            <person name="Horvath B."/>
            <person name="Toth A."/>
        </authorList>
    </citation>
    <scope>NUCLEOTIDE SEQUENCE</scope>
    <source>
        <strain evidence="3">KB43</strain>
    </source>
</reference>
<protein>
    <submittedName>
        <fullName evidence="3">Aldo/keto reductase</fullName>
    </submittedName>
</protein>
<dbReference type="PANTHER" id="PTHR43625">
    <property type="entry name" value="AFLATOXIN B1 ALDEHYDE REDUCTASE"/>
    <property type="match status" value="1"/>
</dbReference>
<dbReference type="Pfam" id="PF00248">
    <property type="entry name" value="Aldo_ket_red"/>
    <property type="match status" value="1"/>
</dbReference>
<proteinExistence type="predicted"/>
<gene>
    <name evidence="3" type="ORF">C4F51_10010</name>
</gene>
<dbReference type="RefSeq" id="WP_193909422.1">
    <property type="nucleotide sequence ID" value="NZ_PRDL01000001.1"/>
</dbReference>
<keyword evidence="1" id="KW-0560">Oxidoreductase</keyword>